<gene>
    <name evidence="1" type="ORF">EYF80_014828</name>
</gene>
<evidence type="ECO:0000313" key="1">
    <source>
        <dbReference type="EMBL" id="TNN74910.1"/>
    </source>
</evidence>
<protein>
    <submittedName>
        <fullName evidence="1">Uncharacterized protein</fullName>
    </submittedName>
</protein>
<evidence type="ECO:0000313" key="2">
    <source>
        <dbReference type="Proteomes" id="UP000314294"/>
    </source>
</evidence>
<dbReference type="AlphaFoldDB" id="A0A4Z2IAK6"/>
<accession>A0A4Z2IAK6</accession>
<reference evidence="1 2" key="1">
    <citation type="submission" date="2019-03" db="EMBL/GenBank/DDBJ databases">
        <title>First draft genome of Liparis tanakae, snailfish: a comprehensive survey of snailfish specific genes.</title>
        <authorList>
            <person name="Kim W."/>
            <person name="Song I."/>
            <person name="Jeong J.-H."/>
            <person name="Kim D."/>
            <person name="Kim S."/>
            <person name="Ryu S."/>
            <person name="Song J.Y."/>
            <person name="Lee S.K."/>
        </authorList>
    </citation>
    <scope>NUCLEOTIDE SEQUENCE [LARGE SCALE GENOMIC DNA]</scope>
    <source>
        <tissue evidence="1">Muscle</tissue>
    </source>
</reference>
<organism evidence="1 2">
    <name type="scientific">Liparis tanakae</name>
    <name type="common">Tanaka's snailfish</name>
    <dbReference type="NCBI Taxonomy" id="230148"/>
    <lineage>
        <taxon>Eukaryota</taxon>
        <taxon>Metazoa</taxon>
        <taxon>Chordata</taxon>
        <taxon>Craniata</taxon>
        <taxon>Vertebrata</taxon>
        <taxon>Euteleostomi</taxon>
        <taxon>Actinopterygii</taxon>
        <taxon>Neopterygii</taxon>
        <taxon>Teleostei</taxon>
        <taxon>Neoteleostei</taxon>
        <taxon>Acanthomorphata</taxon>
        <taxon>Eupercaria</taxon>
        <taxon>Perciformes</taxon>
        <taxon>Cottioidei</taxon>
        <taxon>Cottales</taxon>
        <taxon>Liparidae</taxon>
        <taxon>Liparis</taxon>
    </lineage>
</organism>
<dbReference type="Proteomes" id="UP000314294">
    <property type="component" value="Unassembled WGS sequence"/>
</dbReference>
<name>A0A4Z2IAK6_9TELE</name>
<proteinExistence type="predicted"/>
<dbReference type="EMBL" id="SRLO01000109">
    <property type="protein sequence ID" value="TNN74910.1"/>
    <property type="molecule type" value="Genomic_DNA"/>
</dbReference>
<sequence length="130" mass="14501">MAPSSRSTAALFDFHSPPSFVWCSLEPLSIPPPPPPPPSCPPLPITPLSSLFAPNFTITLPTPDASTLFRLDFWQVSEMIISTRTSELAVILRDRDATSWTPRSVMVTWMKKKSITIHASKRELRPKDKS</sequence>
<keyword evidence="2" id="KW-1185">Reference proteome</keyword>
<comment type="caution">
    <text evidence="1">The sequence shown here is derived from an EMBL/GenBank/DDBJ whole genome shotgun (WGS) entry which is preliminary data.</text>
</comment>